<dbReference type="SUPFAM" id="SSF52540">
    <property type="entry name" value="P-loop containing nucleoside triphosphate hydrolases"/>
    <property type="match status" value="1"/>
</dbReference>
<dbReference type="InterPro" id="IPR030379">
    <property type="entry name" value="G_SEPTIN_dom"/>
</dbReference>
<protein>
    <submittedName>
        <fullName evidence="1">Uncharacterized protein</fullName>
    </submittedName>
</protein>
<dbReference type="InterPro" id="IPR027417">
    <property type="entry name" value="P-loop_NTPase"/>
</dbReference>
<evidence type="ECO:0000313" key="1">
    <source>
        <dbReference type="EMBL" id="RUP45232.1"/>
    </source>
</evidence>
<name>A0A433D314_9FUNG</name>
<accession>A0A433D314</accession>
<organism evidence="1 2">
    <name type="scientific">Jimgerdemannia flammicorona</name>
    <dbReference type="NCBI Taxonomy" id="994334"/>
    <lineage>
        <taxon>Eukaryota</taxon>
        <taxon>Fungi</taxon>
        <taxon>Fungi incertae sedis</taxon>
        <taxon>Mucoromycota</taxon>
        <taxon>Mucoromycotina</taxon>
        <taxon>Endogonomycetes</taxon>
        <taxon>Endogonales</taxon>
        <taxon>Endogonaceae</taxon>
        <taxon>Jimgerdemannia</taxon>
    </lineage>
</organism>
<gene>
    <name evidence="1" type="ORF">BC936DRAFT_148447</name>
</gene>
<dbReference type="PANTHER" id="PTHR18884">
    <property type="entry name" value="SEPTIN"/>
    <property type="match status" value="1"/>
</dbReference>
<evidence type="ECO:0000313" key="2">
    <source>
        <dbReference type="Proteomes" id="UP000268093"/>
    </source>
</evidence>
<dbReference type="Proteomes" id="UP000268093">
    <property type="component" value="Unassembled WGS sequence"/>
</dbReference>
<dbReference type="OrthoDB" id="2438774at2759"/>
<reference evidence="1 2" key="1">
    <citation type="journal article" date="2018" name="New Phytol.">
        <title>Phylogenomics of Endogonaceae and evolution of mycorrhizas within Mucoromycota.</title>
        <authorList>
            <person name="Chang Y."/>
            <person name="Desiro A."/>
            <person name="Na H."/>
            <person name="Sandor L."/>
            <person name="Lipzen A."/>
            <person name="Clum A."/>
            <person name="Barry K."/>
            <person name="Grigoriev I.V."/>
            <person name="Martin F.M."/>
            <person name="Stajich J.E."/>
            <person name="Smith M.E."/>
            <person name="Bonito G."/>
            <person name="Spatafora J.W."/>
        </authorList>
    </citation>
    <scope>NUCLEOTIDE SEQUENCE [LARGE SCALE GENOMIC DNA]</scope>
    <source>
        <strain evidence="1 2">GMNB39</strain>
    </source>
</reference>
<proteinExistence type="predicted"/>
<dbReference type="GO" id="GO:0005525">
    <property type="term" value="F:GTP binding"/>
    <property type="evidence" value="ECO:0007669"/>
    <property type="project" value="InterPro"/>
</dbReference>
<dbReference type="Pfam" id="PF00735">
    <property type="entry name" value="Septin"/>
    <property type="match status" value="1"/>
</dbReference>
<dbReference type="Gene3D" id="3.40.50.300">
    <property type="entry name" value="P-loop containing nucleotide triphosphate hydrolases"/>
    <property type="match status" value="1"/>
</dbReference>
<sequence>MLQSCLRNLIPNPRMVDIPTIPSELVAMVQGDPDSAKHPGYYMAQRSVSARRSPNNPTILLVGMSGAGKSTTINSLFSSKICATGNNKSVTKDVTEFYVNIPSKRCGINNLKLSIIDTPGFGDSNGEPKSDAKHAVCMKRFFEVGCPG</sequence>
<comment type="caution">
    <text evidence="1">The sequence shown here is derived from an EMBL/GenBank/DDBJ whole genome shotgun (WGS) entry which is preliminary data.</text>
</comment>
<keyword evidence="2" id="KW-1185">Reference proteome</keyword>
<dbReference type="EMBL" id="RBNI01007593">
    <property type="protein sequence ID" value="RUP45232.1"/>
    <property type="molecule type" value="Genomic_DNA"/>
</dbReference>